<dbReference type="Proteomes" id="UP000315226">
    <property type="component" value="Unassembled WGS sequence"/>
</dbReference>
<protein>
    <submittedName>
        <fullName evidence="2">Uncharacterized protein</fullName>
    </submittedName>
</protein>
<dbReference type="EMBL" id="BJMN01000019">
    <property type="protein sequence ID" value="GEB57430.1"/>
    <property type="molecule type" value="Genomic_DNA"/>
</dbReference>
<reference evidence="2 3" key="1">
    <citation type="submission" date="2019-06" db="EMBL/GenBank/DDBJ databases">
        <title>Whole genome shotgun sequence of Streptomyces gardneri NBRC 12865.</title>
        <authorList>
            <person name="Hosoyama A."/>
            <person name="Uohara A."/>
            <person name="Ohji S."/>
            <person name="Ichikawa N."/>
        </authorList>
    </citation>
    <scope>NUCLEOTIDE SEQUENCE [LARGE SCALE GENOMIC DNA]</scope>
    <source>
        <strain evidence="2 3">NBRC 12865</strain>
    </source>
</reference>
<organism evidence="2 3">
    <name type="scientific">Streptomyces gardneri</name>
    <dbReference type="NCBI Taxonomy" id="66892"/>
    <lineage>
        <taxon>Bacteria</taxon>
        <taxon>Bacillati</taxon>
        <taxon>Actinomycetota</taxon>
        <taxon>Actinomycetes</taxon>
        <taxon>Kitasatosporales</taxon>
        <taxon>Streptomycetaceae</taxon>
        <taxon>Streptomyces</taxon>
    </lineage>
</organism>
<comment type="caution">
    <text evidence="2">The sequence shown here is derived from an EMBL/GenBank/DDBJ whole genome shotgun (WGS) entry which is preliminary data.</text>
</comment>
<feature type="region of interest" description="Disordered" evidence="1">
    <location>
        <begin position="1"/>
        <end position="32"/>
    </location>
</feature>
<proteinExistence type="predicted"/>
<gene>
    <name evidence="2" type="ORF">SGA01_30350</name>
</gene>
<evidence type="ECO:0000256" key="1">
    <source>
        <dbReference type="SAM" id="MobiDB-lite"/>
    </source>
</evidence>
<evidence type="ECO:0000313" key="3">
    <source>
        <dbReference type="Proteomes" id="UP000315226"/>
    </source>
</evidence>
<name>A0A4Y3RNL1_9ACTN</name>
<dbReference type="AlphaFoldDB" id="A0A4Y3RNL1"/>
<accession>A0A4Y3RNL1</accession>
<keyword evidence="3" id="KW-1185">Reference proteome</keyword>
<sequence length="85" mass="8820">MQRRGRAAERVLGGGSAGPAQEPRRTGPHGGLLARPLLDLVAGSDENDPLAVDVSQLVGESVREPVVAADHHVAAVPWNSGVLVR</sequence>
<evidence type="ECO:0000313" key="2">
    <source>
        <dbReference type="EMBL" id="GEB57430.1"/>
    </source>
</evidence>